<gene>
    <name evidence="1" type="ORF">BU24DRAFT_415983</name>
</gene>
<dbReference type="GeneID" id="54283739"/>
<sequence length="349" mass="40559">MSRLSLTNSGHSVRSIKLKRKKLSPNRVKIGRSVLVDIYSLAFSLKSTEFHLYSKKSFVLVRMLNIPELRNEITKYLPNSAVLNFLEATLDPAPEPLKIWNRIFNDNGEWLDYAVANHNVQPVLLCGNFQKRSPYIILCLMDWTGDLQDEKEIFKKSLRTYKKDKKTGLLKFKQTSKGKALKRKGLKLRVIGLQDEWGDEDFNMSDWEAHRLFSHTTSGDKLSLKYCLWTDTDRRIRTVKKNDIRGINGTITEIKDLAPIFTVNLPITPDKGPLELVFSWGASARGLGVTKVHMDDKMHYYEQPLVDHWTFTRELYSENRYRIKDWTRVHEQDAIVEGEKPTKRVKSDI</sequence>
<dbReference type="AlphaFoldDB" id="A0A6A5X5X9"/>
<proteinExistence type="predicted"/>
<name>A0A6A5X5X9_9PLEO</name>
<evidence type="ECO:0000313" key="2">
    <source>
        <dbReference type="Proteomes" id="UP000799778"/>
    </source>
</evidence>
<dbReference type="Proteomes" id="UP000799778">
    <property type="component" value="Unassembled WGS sequence"/>
</dbReference>
<dbReference type="RefSeq" id="XP_033376688.1">
    <property type="nucleotide sequence ID" value="XM_033526342.1"/>
</dbReference>
<dbReference type="EMBL" id="ML978085">
    <property type="protein sequence ID" value="KAF2008349.1"/>
    <property type="molecule type" value="Genomic_DNA"/>
</dbReference>
<protein>
    <submittedName>
        <fullName evidence="1">Uncharacterized protein</fullName>
    </submittedName>
</protein>
<keyword evidence="2" id="KW-1185">Reference proteome</keyword>
<evidence type="ECO:0000313" key="1">
    <source>
        <dbReference type="EMBL" id="KAF2008349.1"/>
    </source>
</evidence>
<reference evidence="1" key="1">
    <citation type="journal article" date="2020" name="Stud. Mycol.">
        <title>101 Dothideomycetes genomes: a test case for predicting lifestyles and emergence of pathogens.</title>
        <authorList>
            <person name="Haridas S."/>
            <person name="Albert R."/>
            <person name="Binder M."/>
            <person name="Bloem J."/>
            <person name="Labutti K."/>
            <person name="Salamov A."/>
            <person name="Andreopoulos B."/>
            <person name="Baker S."/>
            <person name="Barry K."/>
            <person name="Bills G."/>
            <person name="Bluhm B."/>
            <person name="Cannon C."/>
            <person name="Castanera R."/>
            <person name="Culley D."/>
            <person name="Daum C."/>
            <person name="Ezra D."/>
            <person name="Gonzalez J."/>
            <person name="Henrissat B."/>
            <person name="Kuo A."/>
            <person name="Liang C."/>
            <person name="Lipzen A."/>
            <person name="Lutzoni F."/>
            <person name="Magnuson J."/>
            <person name="Mondo S."/>
            <person name="Nolan M."/>
            <person name="Ohm R."/>
            <person name="Pangilinan J."/>
            <person name="Park H.-J."/>
            <person name="Ramirez L."/>
            <person name="Alfaro M."/>
            <person name="Sun H."/>
            <person name="Tritt A."/>
            <person name="Yoshinaga Y."/>
            <person name="Zwiers L.-H."/>
            <person name="Turgeon B."/>
            <person name="Goodwin S."/>
            <person name="Spatafora J."/>
            <person name="Crous P."/>
            <person name="Grigoriev I."/>
        </authorList>
    </citation>
    <scope>NUCLEOTIDE SEQUENCE</scope>
    <source>
        <strain evidence="1">CBS 175.79</strain>
    </source>
</reference>
<accession>A0A6A5X5X9</accession>
<dbReference type="OrthoDB" id="3791769at2759"/>
<organism evidence="1 2">
    <name type="scientific">Aaosphaeria arxii CBS 175.79</name>
    <dbReference type="NCBI Taxonomy" id="1450172"/>
    <lineage>
        <taxon>Eukaryota</taxon>
        <taxon>Fungi</taxon>
        <taxon>Dikarya</taxon>
        <taxon>Ascomycota</taxon>
        <taxon>Pezizomycotina</taxon>
        <taxon>Dothideomycetes</taxon>
        <taxon>Pleosporomycetidae</taxon>
        <taxon>Pleosporales</taxon>
        <taxon>Pleosporales incertae sedis</taxon>
        <taxon>Aaosphaeria</taxon>
    </lineage>
</organism>